<dbReference type="AlphaFoldDB" id="A0A174A4L2"/>
<evidence type="ECO:0000313" key="2">
    <source>
        <dbReference type="EMBL" id="CUN83561.1"/>
    </source>
</evidence>
<organism evidence="2 3">
    <name type="scientific">Bifidobacterium adolescentis</name>
    <dbReference type="NCBI Taxonomy" id="1680"/>
    <lineage>
        <taxon>Bacteria</taxon>
        <taxon>Bacillati</taxon>
        <taxon>Actinomycetota</taxon>
        <taxon>Actinomycetes</taxon>
        <taxon>Bifidobacteriales</taxon>
        <taxon>Bifidobacteriaceae</taxon>
        <taxon>Bifidobacterium</taxon>
    </lineage>
</organism>
<sequence>MVVHRGVEALDGRDQAQLLLVQLEALVGGQEGEELLRGLELVSGDLVVDAEGRIDGARRVRGVTLLQHRDLAETVVEAGLIEAVDVPRAGRIDRKTSGGEFRLDLVAAQAGHVGAHQVLLDQLVPFAVVLAIHVLERVLTGVDLGVERLALLGGFSADPALDGVAQSILRLKVWGDSRGFEFAAHGQEFIPRRRDGVVTDLLQQILVVHPGIGPGAHAHGVYFAIHAIGLFCGIADFIHEAFIAQVLGVVAFDQIAQRLRRNDVDVGQVSAGDSSLQRLLVATLGTGGGAVVDLDVRIGLFERVDDRLVLVLRIVREERQRGLAVGGVSSTARGQRNKHRRSGHRRNHPDGFLLHDVLLLVSHRWHPLYVRSFVEPTPAAVDTRQYVFN</sequence>
<evidence type="ECO:0000256" key="1">
    <source>
        <dbReference type="SAM" id="MobiDB-lite"/>
    </source>
</evidence>
<protein>
    <recommendedName>
        <fullName evidence="4">NAD-specific glutamate dehydrogenase</fullName>
    </recommendedName>
</protein>
<name>A0A174A4L2_BIFAD</name>
<feature type="compositionally biased region" description="Basic residues" evidence="1">
    <location>
        <begin position="335"/>
        <end position="347"/>
    </location>
</feature>
<dbReference type="Proteomes" id="UP000095647">
    <property type="component" value="Unassembled WGS sequence"/>
</dbReference>
<accession>A0A174A4L2</accession>
<gene>
    <name evidence="2" type="ORF">ERS852382_01455</name>
</gene>
<dbReference type="EMBL" id="CYYI01000005">
    <property type="protein sequence ID" value="CUN83561.1"/>
    <property type="molecule type" value="Genomic_DNA"/>
</dbReference>
<evidence type="ECO:0000313" key="3">
    <source>
        <dbReference type="Proteomes" id="UP000095647"/>
    </source>
</evidence>
<proteinExistence type="predicted"/>
<feature type="region of interest" description="Disordered" evidence="1">
    <location>
        <begin position="326"/>
        <end position="348"/>
    </location>
</feature>
<evidence type="ECO:0008006" key="4">
    <source>
        <dbReference type="Google" id="ProtNLM"/>
    </source>
</evidence>
<reference evidence="2 3" key="1">
    <citation type="submission" date="2015-09" db="EMBL/GenBank/DDBJ databases">
        <authorList>
            <consortium name="Pathogen Informatics"/>
        </authorList>
    </citation>
    <scope>NUCLEOTIDE SEQUENCE [LARGE SCALE GENOMIC DNA]</scope>
    <source>
        <strain evidence="2 3">2789STDY5608824</strain>
    </source>
</reference>